<dbReference type="EMBL" id="BARU01019221">
    <property type="protein sequence ID" value="GAH50159.1"/>
    <property type="molecule type" value="Genomic_DNA"/>
</dbReference>
<gene>
    <name evidence="1" type="ORF">S03H2_31677</name>
</gene>
<name>X1H8I4_9ZZZZ</name>
<proteinExistence type="predicted"/>
<sequence>AIEVINEREEKAAFGGETTKALNEVEEENA</sequence>
<feature type="non-terminal residue" evidence="1">
    <location>
        <position position="1"/>
    </location>
</feature>
<reference evidence="1" key="1">
    <citation type="journal article" date="2014" name="Front. Microbiol.">
        <title>High frequency of phylogenetically diverse reductive dehalogenase-homologous genes in deep subseafloor sedimentary metagenomes.</title>
        <authorList>
            <person name="Kawai M."/>
            <person name="Futagami T."/>
            <person name="Toyoda A."/>
            <person name="Takaki Y."/>
            <person name="Nishi S."/>
            <person name="Hori S."/>
            <person name="Arai W."/>
            <person name="Tsubouchi T."/>
            <person name="Morono Y."/>
            <person name="Uchiyama I."/>
            <person name="Ito T."/>
            <person name="Fujiyama A."/>
            <person name="Inagaki F."/>
            <person name="Takami H."/>
        </authorList>
    </citation>
    <scope>NUCLEOTIDE SEQUENCE</scope>
    <source>
        <strain evidence="1">Expedition CK06-06</strain>
    </source>
</reference>
<protein>
    <submittedName>
        <fullName evidence="1">Uncharacterized protein</fullName>
    </submittedName>
</protein>
<accession>X1H8I4</accession>
<evidence type="ECO:0000313" key="1">
    <source>
        <dbReference type="EMBL" id="GAH50159.1"/>
    </source>
</evidence>
<comment type="caution">
    <text evidence="1">The sequence shown here is derived from an EMBL/GenBank/DDBJ whole genome shotgun (WGS) entry which is preliminary data.</text>
</comment>
<dbReference type="AlphaFoldDB" id="X1H8I4"/>
<organism evidence="1">
    <name type="scientific">marine sediment metagenome</name>
    <dbReference type="NCBI Taxonomy" id="412755"/>
    <lineage>
        <taxon>unclassified sequences</taxon>
        <taxon>metagenomes</taxon>
        <taxon>ecological metagenomes</taxon>
    </lineage>
</organism>